<organism evidence="1 2">
    <name type="scientific">Puccinia striiformis f. sp. tritici PST-78</name>
    <dbReference type="NCBI Taxonomy" id="1165861"/>
    <lineage>
        <taxon>Eukaryota</taxon>
        <taxon>Fungi</taxon>
        <taxon>Dikarya</taxon>
        <taxon>Basidiomycota</taxon>
        <taxon>Pucciniomycotina</taxon>
        <taxon>Pucciniomycetes</taxon>
        <taxon>Pucciniales</taxon>
        <taxon>Pucciniaceae</taxon>
        <taxon>Puccinia</taxon>
    </lineage>
</organism>
<evidence type="ECO:0000313" key="1">
    <source>
        <dbReference type="EMBL" id="KNF04373.1"/>
    </source>
</evidence>
<protein>
    <submittedName>
        <fullName evidence="1">Uncharacterized protein</fullName>
    </submittedName>
</protein>
<dbReference type="Proteomes" id="UP000054564">
    <property type="component" value="Unassembled WGS sequence"/>
</dbReference>
<evidence type="ECO:0000313" key="2">
    <source>
        <dbReference type="Proteomes" id="UP000054564"/>
    </source>
</evidence>
<gene>
    <name evidence="1" type="ORF">PSTG_02289</name>
</gene>
<name>A0A0L0VYN2_9BASI</name>
<sequence length="143" mass="15797">MPRQKGTSTRQAMEIPDSSTLWDQAIDKLIDNVYGDLSGHWSGTMGRTFEHLSDRAIFLQSAATMLLINQRISNLIGGEPHTSRTEDVFYTPGCILNEFSGVTPGLLEWVPVCDMGLKTGMPVILTEHNFLKVGTLNSHSFSV</sequence>
<accession>A0A0L0VYN2</accession>
<reference evidence="2" key="1">
    <citation type="submission" date="2014-03" db="EMBL/GenBank/DDBJ databases">
        <title>The Genome Sequence of Puccinia striiformis f. sp. tritici PST-78.</title>
        <authorList>
            <consortium name="The Broad Institute Genome Sequencing Platform"/>
            <person name="Cuomo C."/>
            <person name="Hulbert S."/>
            <person name="Chen X."/>
            <person name="Walker B."/>
            <person name="Young S.K."/>
            <person name="Zeng Q."/>
            <person name="Gargeya S."/>
            <person name="Fitzgerald M."/>
            <person name="Haas B."/>
            <person name="Abouelleil A."/>
            <person name="Alvarado L."/>
            <person name="Arachchi H.M."/>
            <person name="Berlin A.M."/>
            <person name="Chapman S.B."/>
            <person name="Goldberg J."/>
            <person name="Griggs A."/>
            <person name="Gujja S."/>
            <person name="Hansen M."/>
            <person name="Howarth C."/>
            <person name="Imamovic A."/>
            <person name="Larimer J."/>
            <person name="McCowan C."/>
            <person name="Montmayeur A."/>
            <person name="Murphy C."/>
            <person name="Neiman D."/>
            <person name="Pearson M."/>
            <person name="Priest M."/>
            <person name="Roberts A."/>
            <person name="Saif S."/>
            <person name="Shea T."/>
            <person name="Sisk P."/>
            <person name="Sykes S."/>
            <person name="Wortman J."/>
            <person name="Nusbaum C."/>
            <person name="Birren B."/>
        </authorList>
    </citation>
    <scope>NUCLEOTIDE SEQUENCE [LARGE SCALE GENOMIC DNA]</scope>
    <source>
        <strain evidence="2">race PST-78</strain>
    </source>
</reference>
<comment type="caution">
    <text evidence="1">The sequence shown here is derived from an EMBL/GenBank/DDBJ whole genome shotgun (WGS) entry which is preliminary data.</text>
</comment>
<dbReference type="AlphaFoldDB" id="A0A0L0VYN2"/>
<proteinExistence type="predicted"/>
<keyword evidence="2" id="KW-1185">Reference proteome</keyword>
<dbReference type="EMBL" id="AJIL01000012">
    <property type="protein sequence ID" value="KNF04373.1"/>
    <property type="molecule type" value="Genomic_DNA"/>
</dbReference>